<dbReference type="Proteomes" id="UP000825015">
    <property type="component" value="Chromosome"/>
</dbReference>
<accession>A0ACA8R2D6</accession>
<organism evidence="1 2">
    <name type="scientific">Methanobrevibacter arboriphilus</name>
    <dbReference type="NCBI Taxonomy" id="39441"/>
    <lineage>
        <taxon>Archaea</taxon>
        <taxon>Methanobacteriati</taxon>
        <taxon>Methanobacteriota</taxon>
        <taxon>Methanomada group</taxon>
        <taxon>Methanobacteria</taxon>
        <taxon>Methanobacteriales</taxon>
        <taxon>Methanobacteriaceae</taxon>
        <taxon>Methanobrevibacter</taxon>
    </lineage>
</organism>
<proteinExistence type="predicted"/>
<evidence type="ECO:0000313" key="2">
    <source>
        <dbReference type="Proteomes" id="UP000825015"/>
    </source>
</evidence>
<keyword evidence="2" id="KW-1185">Reference proteome</keyword>
<protein>
    <submittedName>
        <fullName evidence="1">Uncharacterized protein</fullName>
    </submittedName>
</protein>
<name>A0ACA8R2D6_METAZ</name>
<gene>
    <name evidence="1" type="ORF">MarbSA_07320</name>
</gene>
<dbReference type="EMBL" id="AP019779">
    <property type="protein sequence ID" value="BBL61692.1"/>
    <property type="molecule type" value="Genomic_DNA"/>
</dbReference>
<evidence type="ECO:0000313" key="1">
    <source>
        <dbReference type="EMBL" id="BBL61692.1"/>
    </source>
</evidence>
<reference evidence="1" key="1">
    <citation type="submission" date="2019-06" db="EMBL/GenBank/DDBJ databases">
        <title>Complete genome sequence of Methanobrevibacter arboriphilus strain SA.</title>
        <authorList>
            <person name="Asakawa S."/>
        </authorList>
    </citation>
    <scope>NUCLEOTIDE SEQUENCE</scope>
    <source>
        <strain evidence="1">SA</strain>
    </source>
</reference>
<sequence>MNETEQLLNKLKKLGENDPIEAMDLFKILKEGSKNVSINTIMGMSTFLRDDFKHIQDKYKDHYTESILSQLLRINEIKKDNNVYHTKIDKNKFNKAISNITKFLNYDNLYKGEDKFNLISILVTLYSSFLIEKPIHPVGTIFPGENLKIRNENGEFFCPVKKKQINNPNSLCVFCVCKQDQF</sequence>